<evidence type="ECO:0000259" key="3">
    <source>
        <dbReference type="Pfam" id="PF13407"/>
    </source>
</evidence>
<organism evidence="4 5">
    <name type="scientific">Nocardioides bizhenqiangii</name>
    <dbReference type="NCBI Taxonomy" id="3095076"/>
    <lineage>
        <taxon>Bacteria</taxon>
        <taxon>Bacillati</taxon>
        <taxon>Actinomycetota</taxon>
        <taxon>Actinomycetes</taxon>
        <taxon>Propionibacteriales</taxon>
        <taxon>Nocardioidaceae</taxon>
        <taxon>Nocardioides</taxon>
    </lineage>
</organism>
<evidence type="ECO:0000256" key="2">
    <source>
        <dbReference type="ARBA" id="ARBA00007639"/>
    </source>
</evidence>
<dbReference type="SUPFAM" id="SSF53822">
    <property type="entry name" value="Periplasmic binding protein-like I"/>
    <property type="match status" value="1"/>
</dbReference>
<dbReference type="EMBL" id="CP141059">
    <property type="protein sequence ID" value="WQQ25392.1"/>
    <property type="molecule type" value="Genomic_DNA"/>
</dbReference>
<proteinExistence type="inferred from homology"/>
<comment type="similarity">
    <text evidence="2">Belongs to the bacterial solute-binding protein 2 family.</text>
</comment>
<dbReference type="Pfam" id="PF13407">
    <property type="entry name" value="Peripla_BP_4"/>
    <property type="match status" value="1"/>
</dbReference>
<evidence type="ECO:0000256" key="1">
    <source>
        <dbReference type="ARBA" id="ARBA00004196"/>
    </source>
</evidence>
<dbReference type="PANTHER" id="PTHR30036:SF7">
    <property type="entry name" value="ABC TRANSPORTER PERIPLASMIC-BINDING PROTEIN YPHF"/>
    <property type="match status" value="1"/>
</dbReference>
<dbReference type="InterPro" id="IPR025997">
    <property type="entry name" value="SBP_2_dom"/>
</dbReference>
<dbReference type="PANTHER" id="PTHR30036">
    <property type="entry name" value="D-XYLOSE-BINDING PERIPLASMIC PROTEIN"/>
    <property type="match status" value="1"/>
</dbReference>
<evidence type="ECO:0000313" key="4">
    <source>
        <dbReference type="EMBL" id="WQQ25392.1"/>
    </source>
</evidence>
<reference evidence="5" key="1">
    <citation type="submission" date="2023-12" db="EMBL/GenBank/DDBJ databases">
        <title>Novel species in genus Nocardioides.</title>
        <authorList>
            <person name="Zhou H."/>
        </authorList>
    </citation>
    <scope>NUCLEOTIDE SEQUENCE [LARGE SCALE GENOMIC DNA]</scope>
    <source>
        <strain evidence="5">HM61</strain>
    </source>
</reference>
<dbReference type="InterPro" id="IPR050555">
    <property type="entry name" value="Bact_Solute-Bind_Prot2"/>
</dbReference>
<keyword evidence="5" id="KW-1185">Reference proteome</keyword>
<dbReference type="Proteomes" id="UP001327225">
    <property type="component" value="Chromosome"/>
</dbReference>
<name>A0ABZ0ZM47_9ACTN</name>
<dbReference type="Gene3D" id="3.40.50.2300">
    <property type="match status" value="2"/>
</dbReference>
<protein>
    <submittedName>
        <fullName evidence="4">Substrate-binding domain-containing protein</fullName>
    </submittedName>
</protein>
<dbReference type="InterPro" id="IPR028082">
    <property type="entry name" value="Peripla_BP_I"/>
</dbReference>
<dbReference type="RefSeq" id="WP_322455920.1">
    <property type="nucleotide sequence ID" value="NZ_CP141059.1"/>
</dbReference>
<evidence type="ECO:0000313" key="5">
    <source>
        <dbReference type="Proteomes" id="UP001327225"/>
    </source>
</evidence>
<accession>A0ABZ0ZM47</accession>
<comment type="subcellular location">
    <subcellularLocation>
        <location evidence="1">Cell envelope</location>
    </subcellularLocation>
</comment>
<gene>
    <name evidence="4" type="ORF">SHK19_15650</name>
</gene>
<sequence>MAGCSNAIEPGADGGAVGTAAQVASDAAKRLSDNETLPTTIGITEPLGEAPAASRTVYWIAPNIEVIQAQTEGFEDATDTLGWTLVTLPVDSADPQAYASAMKQAVSQNADFIVASGASADVYGDGLDAARSAGIPVIDEYSTDEPGGEDNGIYANVGGTAYVEEQVGALADWVIADSGGTGKVAFVNIPDFPILKAAGEAVSAQLATCADCTLVPIDASVADLTGGGIPQLVVSTLQSNPDVEYVYLSFGDLYSGLDSALEGAGLRDKVKVLTATLSPSQSALVASGEIAAGVPNPQRYASWVAVDAMLRLDQGMEIDQDEHTLLPVPIFTQDTVPSPPGEWAGPEGYEAQFAALWSLEQ</sequence>
<feature type="domain" description="Periplasmic binding protein" evidence="3">
    <location>
        <begin position="64"/>
        <end position="312"/>
    </location>
</feature>